<reference evidence="1 2" key="1">
    <citation type="submission" date="2019-03" db="EMBL/GenBank/DDBJ databases">
        <title>Genomic Encyclopedia of Type Strains, Phase IV (KMG-IV): sequencing the most valuable type-strain genomes for metagenomic binning, comparative biology and taxonomic classification.</title>
        <authorList>
            <person name="Goeker M."/>
        </authorList>
    </citation>
    <scope>NUCLEOTIDE SEQUENCE [LARGE SCALE GENOMIC DNA]</scope>
    <source>
        <strain evidence="1 2">DSM 13328</strain>
    </source>
</reference>
<evidence type="ECO:0000313" key="1">
    <source>
        <dbReference type="EMBL" id="TDQ68705.1"/>
    </source>
</evidence>
<name>A0A484F5K1_9EURY</name>
<proteinExistence type="predicted"/>
<dbReference type="EMBL" id="SNYS01000008">
    <property type="protein sequence ID" value="TDQ68705.1"/>
    <property type="molecule type" value="Genomic_DNA"/>
</dbReference>
<dbReference type="Proteomes" id="UP000294855">
    <property type="component" value="Unassembled WGS sequence"/>
</dbReference>
<evidence type="ECO:0000313" key="2">
    <source>
        <dbReference type="Proteomes" id="UP000294855"/>
    </source>
</evidence>
<keyword evidence="2" id="KW-1185">Reference proteome</keyword>
<comment type="caution">
    <text evidence="1">The sequence shown here is derived from an EMBL/GenBank/DDBJ whole genome shotgun (WGS) entry which is preliminary data.</text>
</comment>
<dbReference type="AlphaFoldDB" id="A0A484F5K1"/>
<dbReference type="OrthoDB" id="135569at2157"/>
<protein>
    <submittedName>
        <fullName evidence="1">Uncharacterized protein</fullName>
    </submittedName>
</protein>
<sequence length="133" mass="16051">MDKCFNREKDAHEIREKEFIWEGPFSWPGYKDKTGLDEVPLNKSGIYLWTFEYKDKKNEYIIYLAGAARTFKARFLTDQFNHQTYFENGWYTILDVEFAKNGEREEIWSGWPNAKKPPEWIHDSEIIKEIEKE</sequence>
<dbReference type="RefSeq" id="WP_133517362.1">
    <property type="nucleotide sequence ID" value="NZ_JAHDUW010000003.1"/>
</dbReference>
<gene>
    <name evidence="1" type="ORF">C7391_0896</name>
</gene>
<accession>A0A484F5K1</accession>
<organism evidence="1 2">
    <name type="scientific">Methanimicrococcus blatticola</name>
    <dbReference type="NCBI Taxonomy" id="91560"/>
    <lineage>
        <taxon>Archaea</taxon>
        <taxon>Methanobacteriati</taxon>
        <taxon>Methanobacteriota</taxon>
        <taxon>Stenosarchaea group</taxon>
        <taxon>Methanomicrobia</taxon>
        <taxon>Methanosarcinales</taxon>
        <taxon>Methanosarcinaceae</taxon>
        <taxon>Methanimicrococcus</taxon>
    </lineage>
</organism>